<name>A0A1H3JKU7_9MICO</name>
<keyword evidence="3" id="KW-0347">Helicase</keyword>
<reference evidence="3 4" key="1">
    <citation type="submission" date="2016-10" db="EMBL/GenBank/DDBJ databases">
        <authorList>
            <person name="de Groot N.N."/>
        </authorList>
    </citation>
    <scope>NUCLEOTIDE SEQUENCE [LARGE SCALE GENOMIC DNA]</scope>
    <source>
        <strain evidence="3 4">CGMCC 4.3491</strain>
    </source>
</reference>
<organism evidence="3 4">
    <name type="scientific">Herbiconiux ginsengi</name>
    <dbReference type="NCBI Taxonomy" id="381665"/>
    <lineage>
        <taxon>Bacteria</taxon>
        <taxon>Bacillati</taxon>
        <taxon>Actinomycetota</taxon>
        <taxon>Actinomycetes</taxon>
        <taxon>Micrococcales</taxon>
        <taxon>Microbacteriaceae</taxon>
        <taxon>Herbiconiux</taxon>
    </lineage>
</organism>
<dbReference type="AlphaFoldDB" id="A0A1H3JKU7"/>
<dbReference type="Pfam" id="PF13625">
    <property type="entry name" value="Helicase_C_3"/>
    <property type="match status" value="1"/>
</dbReference>
<keyword evidence="3" id="KW-0547">Nucleotide-binding</keyword>
<feature type="compositionally biased region" description="Low complexity" evidence="1">
    <location>
        <begin position="268"/>
        <end position="280"/>
    </location>
</feature>
<gene>
    <name evidence="3" type="ORF">SAMN05216554_0207</name>
</gene>
<protein>
    <submittedName>
        <fullName evidence="3">Helicase conserved C-terminal domain-containing protein</fullName>
    </submittedName>
</protein>
<keyword evidence="3" id="KW-0378">Hydrolase</keyword>
<feature type="domain" description="Helicase XPB/Ssl2 N-terminal" evidence="2">
    <location>
        <begin position="400"/>
        <end position="537"/>
    </location>
</feature>
<dbReference type="OrthoDB" id="3415124at2"/>
<feature type="region of interest" description="Disordered" evidence="1">
    <location>
        <begin position="117"/>
        <end position="147"/>
    </location>
</feature>
<sequence>MSDSLPLARRLSALDDDALTALLVIRHVPSRDVRDFFDLADALLDPASVRLALRPLDRATIAALADDASSGATDAPEKTAQTLIELGLAESAPDAPHRFRAFAAVAEVAAAVLAEAPSETADAPSTAREAAAGGLPDAPGEPTAQAPVAAAPSVDALASERAFIALSAISELGQQLRAAPMRLLARGGLSSGEEKRLGALLAVEPATIGALVEVATAACLVTVDTDTLLSTTRADEWSLLPSAERWLALATAWIDSLDEPVRRALHTTTPTDAQQAASATPPSPRTPTEGEAAGEWISGAALHSTYAALFPAADEAMRAALAQVDAIAELLGLTVDGRSTLFGHAALAASASTPAAAAKWTTPDSAAATTAGAADASASTDAADLEALTEALPPEVTQVYLQHDLSVIAPGPLVPPVDARIRLLADLENRGVASTYRISQPTIDRALASGETEESLREFLAATSLTGLPQALDYLLAEGGRRHGLVRVRRLGEAPRADGGAPTSSPYGSRTLIRTADRALLGAIAVDQSLAPLGLRRDDDGSLSSRVDATAAYWLLVDARYPVLAEDAEGRELVMRRARVATTPSAPATSGPRSPAAVAEFVQRLRESSARSAPADESAWVARQLDKAVRSRTPVTIEVRMPDGSSVRLDVTPLSLSNGRLRCVDVRAGIERTVPVANIQLITSPE</sequence>
<keyword evidence="3" id="KW-0067">ATP-binding</keyword>
<dbReference type="GO" id="GO:0004386">
    <property type="term" value="F:helicase activity"/>
    <property type="evidence" value="ECO:0007669"/>
    <property type="project" value="UniProtKB-KW"/>
</dbReference>
<dbReference type="InterPro" id="IPR032830">
    <property type="entry name" value="XPB/Ssl2_N"/>
</dbReference>
<proteinExistence type="predicted"/>
<evidence type="ECO:0000256" key="1">
    <source>
        <dbReference type="SAM" id="MobiDB-lite"/>
    </source>
</evidence>
<dbReference type="RefSeq" id="WP_092547625.1">
    <property type="nucleotide sequence ID" value="NZ_FNPZ01000001.1"/>
</dbReference>
<accession>A0A1H3JKU7</accession>
<feature type="region of interest" description="Disordered" evidence="1">
    <location>
        <begin position="268"/>
        <end position="291"/>
    </location>
</feature>
<evidence type="ECO:0000313" key="4">
    <source>
        <dbReference type="Proteomes" id="UP000198891"/>
    </source>
</evidence>
<dbReference type="STRING" id="381665.SAMN05216554_0207"/>
<dbReference type="EMBL" id="FNPZ01000001">
    <property type="protein sequence ID" value="SDY40145.1"/>
    <property type="molecule type" value="Genomic_DNA"/>
</dbReference>
<keyword evidence="4" id="KW-1185">Reference proteome</keyword>
<dbReference type="Proteomes" id="UP000198891">
    <property type="component" value="Unassembled WGS sequence"/>
</dbReference>
<evidence type="ECO:0000313" key="3">
    <source>
        <dbReference type="EMBL" id="SDY40145.1"/>
    </source>
</evidence>
<evidence type="ECO:0000259" key="2">
    <source>
        <dbReference type="Pfam" id="PF13625"/>
    </source>
</evidence>